<gene>
    <name evidence="2" type="ORF">FRZ32_13375</name>
</gene>
<dbReference type="RefSeq" id="WP_147043977.1">
    <property type="nucleotide sequence ID" value="NZ_BAABIR010000001.1"/>
</dbReference>
<keyword evidence="3" id="KW-1185">Reference proteome</keyword>
<name>A0A5C6TVS8_9SPHN</name>
<evidence type="ECO:0000313" key="2">
    <source>
        <dbReference type="EMBL" id="TXC64554.1"/>
    </source>
</evidence>
<protein>
    <submittedName>
        <fullName evidence="2">Uncharacterized protein</fullName>
    </submittedName>
</protein>
<evidence type="ECO:0000256" key="1">
    <source>
        <dbReference type="SAM" id="SignalP"/>
    </source>
</evidence>
<reference evidence="2 3" key="1">
    <citation type="journal article" date="2015" name="J. Microbiol.">
        <title>Sphingosinicella ginsenosidimutans sp. nov., with ginsenoside converting activity.</title>
        <authorList>
            <person name="Kim J.K."/>
            <person name="Kang M.S."/>
            <person name="Park S.C."/>
            <person name="Kim K.M."/>
            <person name="Choi K."/>
            <person name="Yoon M.H."/>
            <person name="Im W.T."/>
        </authorList>
    </citation>
    <scope>NUCLEOTIDE SEQUENCE [LARGE SCALE GENOMIC DNA]</scope>
    <source>
        <strain evidence="2 3">BS-11</strain>
    </source>
</reference>
<proteinExistence type="predicted"/>
<dbReference type="EMBL" id="VOQQ01000001">
    <property type="protein sequence ID" value="TXC64554.1"/>
    <property type="molecule type" value="Genomic_DNA"/>
</dbReference>
<keyword evidence="1" id="KW-0732">Signal</keyword>
<dbReference type="AlphaFoldDB" id="A0A5C6TVS8"/>
<sequence length="202" mass="21108">MSRHPLLLCIALALSGSPAVAQPAADTVRITQNLATCLVRTRGRIAEAYVAGGTPDARSPDYQRLLETRCLPDAGAPPLDPRLVRGAIYEELYARDFANGGPTSFADVPPLAPPNGGANPPLEGALLRFGECVVRADPGDSRALLSAAFQSPGERASIEALTPHLSPCMQDGLTVTFSAPILRGVVAEALYKLSRASAAPRA</sequence>
<accession>A0A5C6TVS8</accession>
<dbReference type="Proteomes" id="UP000321249">
    <property type="component" value="Unassembled WGS sequence"/>
</dbReference>
<organism evidence="2 3">
    <name type="scientific">Allosphingosinicella ginsenosidimutans</name>
    <dbReference type="NCBI Taxonomy" id="1176539"/>
    <lineage>
        <taxon>Bacteria</taxon>
        <taxon>Pseudomonadati</taxon>
        <taxon>Pseudomonadota</taxon>
        <taxon>Alphaproteobacteria</taxon>
        <taxon>Sphingomonadales</taxon>
        <taxon>Sphingomonadaceae</taxon>
        <taxon>Allosphingosinicella</taxon>
    </lineage>
</organism>
<comment type="caution">
    <text evidence="2">The sequence shown here is derived from an EMBL/GenBank/DDBJ whole genome shotgun (WGS) entry which is preliminary data.</text>
</comment>
<feature type="signal peptide" evidence="1">
    <location>
        <begin position="1"/>
        <end position="21"/>
    </location>
</feature>
<evidence type="ECO:0000313" key="3">
    <source>
        <dbReference type="Proteomes" id="UP000321249"/>
    </source>
</evidence>
<dbReference type="OrthoDB" id="7452024at2"/>
<feature type="chain" id="PRO_5023058890" evidence="1">
    <location>
        <begin position="22"/>
        <end position="202"/>
    </location>
</feature>